<reference evidence="6 7" key="1">
    <citation type="submission" date="2018-04" db="EMBL/GenBank/DDBJ databases">
        <authorList>
            <person name="Go L.Y."/>
            <person name="Mitchell J.A."/>
        </authorList>
    </citation>
    <scope>NUCLEOTIDE SEQUENCE [LARGE SCALE GENOMIC DNA]</scope>
    <source>
        <strain evidence="6">ULC066bin1</strain>
    </source>
</reference>
<reference evidence="6 7" key="2">
    <citation type="submission" date="2018-06" db="EMBL/GenBank/DDBJ databases">
        <title>Metagenomic assembly of (sub)arctic Cyanobacteria and their associated microbiome from non-axenic cultures.</title>
        <authorList>
            <person name="Baurain D."/>
        </authorList>
    </citation>
    <scope>NUCLEOTIDE SEQUENCE [LARGE SCALE GENOMIC DNA]</scope>
    <source>
        <strain evidence="6">ULC066bin1</strain>
    </source>
</reference>
<dbReference type="EMBL" id="QBML01000017">
    <property type="protein sequence ID" value="PZO39589.1"/>
    <property type="molecule type" value="Genomic_DNA"/>
</dbReference>
<dbReference type="Gene3D" id="1.10.10.1740">
    <property type="entry name" value="Transmembrane protein 14-like"/>
    <property type="match status" value="1"/>
</dbReference>
<comment type="caution">
    <text evidence="6">The sequence shown here is derived from an EMBL/GenBank/DDBJ whole genome shotgun (WGS) entry which is preliminary data.</text>
</comment>
<evidence type="ECO:0000256" key="2">
    <source>
        <dbReference type="ARBA" id="ARBA00022692"/>
    </source>
</evidence>
<evidence type="ECO:0008006" key="8">
    <source>
        <dbReference type="Google" id="ProtNLM"/>
    </source>
</evidence>
<dbReference type="Pfam" id="PF03647">
    <property type="entry name" value="Tmemb_14"/>
    <property type="match status" value="1"/>
</dbReference>
<feature type="transmembrane region" description="Helical" evidence="5">
    <location>
        <begin position="6"/>
        <end position="25"/>
    </location>
</feature>
<protein>
    <recommendedName>
        <fullName evidence="8">Small integral membrane protein</fullName>
    </recommendedName>
</protein>
<dbReference type="PANTHER" id="PTHR12668:SF37">
    <property type="entry name" value="PROTEIN FATTY ACID EXPORT 2, CHLOROPLASTIC"/>
    <property type="match status" value="1"/>
</dbReference>
<sequence length="104" mass="10434">MNFSPSTLALIVYGVVAITGGIIGFAKSQSKASIISGSISGLGLLIAGTAAAQNQEWGKIAGMAIAALLVIVFIVRLIKTKKFMPAGLMILGGVATLGTALLSS</sequence>
<feature type="transmembrane region" description="Helical" evidence="5">
    <location>
        <begin position="32"/>
        <end position="51"/>
    </location>
</feature>
<dbReference type="InterPro" id="IPR044890">
    <property type="entry name" value="TMEM14_sf"/>
</dbReference>
<dbReference type="GO" id="GO:0015245">
    <property type="term" value="F:fatty acid transmembrane transporter activity"/>
    <property type="evidence" value="ECO:0007669"/>
    <property type="project" value="TreeGrafter"/>
</dbReference>
<evidence type="ECO:0000256" key="5">
    <source>
        <dbReference type="SAM" id="Phobius"/>
    </source>
</evidence>
<dbReference type="GO" id="GO:0016020">
    <property type="term" value="C:membrane"/>
    <property type="evidence" value="ECO:0007669"/>
    <property type="project" value="UniProtKB-SubCell"/>
</dbReference>
<keyword evidence="4 5" id="KW-0472">Membrane</keyword>
<proteinExistence type="predicted"/>
<feature type="transmembrane region" description="Helical" evidence="5">
    <location>
        <begin position="85"/>
        <end position="103"/>
    </location>
</feature>
<dbReference type="PANTHER" id="PTHR12668">
    <property type="entry name" value="TRANSMEMBRANE PROTEIN 14, 15"/>
    <property type="match status" value="1"/>
</dbReference>
<keyword evidence="3 5" id="KW-1133">Transmembrane helix</keyword>
<evidence type="ECO:0000256" key="1">
    <source>
        <dbReference type="ARBA" id="ARBA00004370"/>
    </source>
</evidence>
<organism evidence="6 7">
    <name type="scientific">Pseudanabaena frigida</name>
    <dbReference type="NCBI Taxonomy" id="945775"/>
    <lineage>
        <taxon>Bacteria</taxon>
        <taxon>Bacillati</taxon>
        <taxon>Cyanobacteriota</taxon>
        <taxon>Cyanophyceae</taxon>
        <taxon>Pseudanabaenales</taxon>
        <taxon>Pseudanabaenaceae</taxon>
        <taxon>Pseudanabaena</taxon>
    </lineage>
</organism>
<evidence type="ECO:0000313" key="7">
    <source>
        <dbReference type="Proteomes" id="UP000249467"/>
    </source>
</evidence>
<evidence type="ECO:0000256" key="3">
    <source>
        <dbReference type="ARBA" id="ARBA00022989"/>
    </source>
</evidence>
<comment type="subcellular location">
    <subcellularLocation>
        <location evidence="1">Membrane</location>
    </subcellularLocation>
</comment>
<dbReference type="Proteomes" id="UP000249467">
    <property type="component" value="Unassembled WGS sequence"/>
</dbReference>
<keyword evidence="2 5" id="KW-0812">Transmembrane</keyword>
<name>A0A2W4WCD8_9CYAN</name>
<feature type="transmembrane region" description="Helical" evidence="5">
    <location>
        <begin position="57"/>
        <end position="78"/>
    </location>
</feature>
<evidence type="ECO:0000256" key="4">
    <source>
        <dbReference type="ARBA" id="ARBA00023136"/>
    </source>
</evidence>
<evidence type="ECO:0000313" key="6">
    <source>
        <dbReference type="EMBL" id="PZO39589.1"/>
    </source>
</evidence>
<dbReference type="InterPro" id="IPR005349">
    <property type="entry name" value="TMEM14"/>
</dbReference>
<dbReference type="AlphaFoldDB" id="A0A2W4WCD8"/>
<accession>A0A2W4WCD8</accession>
<gene>
    <name evidence="6" type="ORF">DCF19_13455</name>
</gene>